<dbReference type="InterPro" id="IPR026444">
    <property type="entry name" value="Secre_tail"/>
</dbReference>
<dbReference type="EMBL" id="JBHUIM010000001">
    <property type="protein sequence ID" value="MFD2246818.1"/>
    <property type="molecule type" value="Genomic_DNA"/>
</dbReference>
<dbReference type="RefSeq" id="WP_250428596.1">
    <property type="nucleotide sequence ID" value="NZ_JALPRR010000001.1"/>
</dbReference>
<evidence type="ECO:0000313" key="4">
    <source>
        <dbReference type="Proteomes" id="UP001597374"/>
    </source>
</evidence>
<dbReference type="Gene3D" id="2.60.40.10">
    <property type="entry name" value="Immunoglobulins"/>
    <property type="match status" value="1"/>
</dbReference>
<feature type="chain" id="PRO_5046951915" evidence="1">
    <location>
        <begin position="21"/>
        <end position="561"/>
    </location>
</feature>
<dbReference type="NCBIfam" id="TIGR04183">
    <property type="entry name" value="Por_Secre_tail"/>
    <property type="match status" value="1"/>
</dbReference>
<sequence>MKKLYPLVLLLLTLTFPALAQVIIYHENFSGTVTGYTFTAGTWLNAETSPSTGYASGGAYLKTASNIGSTKVLHLNNRFSTLGYTGITIKWTDYRSKVNGASTTSNSPVKLFYSIDNGVSFLEASVTQNATTNNVWNQASASLPIGLLTAEKIRLRWEISTPANQQDYYAIDDIIIEGTPESGLSSFAWKSRPDGENPFVASAATPAHYTVDGVSMKWSSTSDAGVSLAESFVGTRFQSLNKSLALVQSGATATKGTAVQVQFNKPVEDLTFTLLDIDQSNSKGQDKLLIKGYSSGKEVLLVKEKLFRTASSQYNATAGELLGVSGTDVAATSNIANVKVSFGIAVDRVVISYYNADATPNQQEVGIYDLSWRKDNALSPLPVTLASFKGNVQNTATVLNWSTATEINNEKFVIERSQDGRTFEAIGTVKGNGNSSVLLKYSFTDLNPLNGTNYYRLRQVDYDGTVNLSHVIALNFAGKLQAKELASVYPTLATSAVTIKVQAASGAATVQVTDAASKSIAQYLSTTQQEIMLPVQNLKSGVYFVTVVDGEKRETKRFIKH</sequence>
<proteinExistence type="predicted"/>
<protein>
    <submittedName>
        <fullName evidence="3">T9SS type A sorting domain-containing protein</fullName>
    </submittedName>
</protein>
<dbReference type="Proteomes" id="UP001597374">
    <property type="component" value="Unassembled WGS sequence"/>
</dbReference>
<feature type="signal peptide" evidence="1">
    <location>
        <begin position="1"/>
        <end position="20"/>
    </location>
</feature>
<evidence type="ECO:0000259" key="2">
    <source>
        <dbReference type="Pfam" id="PF18962"/>
    </source>
</evidence>
<evidence type="ECO:0000313" key="3">
    <source>
        <dbReference type="EMBL" id="MFD2246818.1"/>
    </source>
</evidence>
<evidence type="ECO:0000256" key="1">
    <source>
        <dbReference type="SAM" id="SignalP"/>
    </source>
</evidence>
<dbReference type="InterPro" id="IPR013783">
    <property type="entry name" value="Ig-like_fold"/>
</dbReference>
<keyword evidence="4" id="KW-1185">Reference proteome</keyword>
<gene>
    <name evidence="3" type="ORF">ACFSKP_11170</name>
</gene>
<keyword evidence="1" id="KW-0732">Signal</keyword>
<dbReference type="Gene3D" id="2.60.120.260">
    <property type="entry name" value="Galactose-binding domain-like"/>
    <property type="match status" value="1"/>
</dbReference>
<feature type="domain" description="Secretion system C-terminal sorting" evidence="2">
    <location>
        <begin position="488"/>
        <end position="559"/>
    </location>
</feature>
<dbReference type="Pfam" id="PF18962">
    <property type="entry name" value="Por_Secre_tail"/>
    <property type="match status" value="1"/>
</dbReference>
<name>A0ABW5CXR1_9BACT</name>
<reference evidence="4" key="1">
    <citation type="journal article" date="2019" name="Int. J. Syst. Evol. Microbiol.">
        <title>The Global Catalogue of Microorganisms (GCM) 10K type strain sequencing project: providing services to taxonomists for standard genome sequencing and annotation.</title>
        <authorList>
            <consortium name="The Broad Institute Genomics Platform"/>
            <consortium name="The Broad Institute Genome Sequencing Center for Infectious Disease"/>
            <person name="Wu L."/>
            <person name="Ma J."/>
        </authorList>
    </citation>
    <scope>NUCLEOTIDE SEQUENCE [LARGE SCALE GENOMIC DNA]</scope>
    <source>
        <strain evidence="4">CGMCC 4.1782</strain>
    </source>
</reference>
<comment type="caution">
    <text evidence="3">The sequence shown here is derived from an EMBL/GenBank/DDBJ whole genome shotgun (WGS) entry which is preliminary data.</text>
</comment>
<organism evidence="3 4">
    <name type="scientific">Pontibacter ruber</name>
    <dbReference type="NCBI Taxonomy" id="1343895"/>
    <lineage>
        <taxon>Bacteria</taxon>
        <taxon>Pseudomonadati</taxon>
        <taxon>Bacteroidota</taxon>
        <taxon>Cytophagia</taxon>
        <taxon>Cytophagales</taxon>
        <taxon>Hymenobacteraceae</taxon>
        <taxon>Pontibacter</taxon>
    </lineage>
</organism>
<accession>A0ABW5CXR1</accession>